<comment type="catalytic activity">
    <reaction evidence="7 8">
        <text>lipid IVA (E. coli) + CMP-3-deoxy-beta-D-manno-octulosonate = alpha-Kdo-(2-&gt;6)-lipid IVA (E. coli) + CMP + H(+)</text>
        <dbReference type="Rhea" id="RHEA:28066"/>
        <dbReference type="ChEBI" id="CHEBI:15378"/>
        <dbReference type="ChEBI" id="CHEBI:58603"/>
        <dbReference type="ChEBI" id="CHEBI:60364"/>
        <dbReference type="ChEBI" id="CHEBI:60377"/>
        <dbReference type="ChEBI" id="CHEBI:85987"/>
        <dbReference type="EC" id="2.4.99.12"/>
    </reaction>
</comment>
<comment type="caution">
    <text evidence="10">The sequence shown here is derived from an EMBL/GenBank/DDBJ whole genome shotgun (WGS) entry which is preliminary data.</text>
</comment>
<gene>
    <name evidence="10" type="ORF">LZA78_07280</name>
</gene>
<reference evidence="10 11" key="1">
    <citation type="submission" date="2021-12" db="EMBL/GenBank/DDBJ databases">
        <title>Sinirhodobacter sp. WL0062 is a bacterium isolated from seawater.</title>
        <authorList>
            <person name="Wang L."/>
            <person name="He W."/>
            <person name="Zhang D.-F."/>
        </authorList>
    </citation>
    <scope>NUCLEOTIDE SEQUENCE [LARGE SCALE GENOMIC DNA]</scope>
    <source>
        <strain evidence="10 11">WL0062</strain>
    </source>
</reference>
<comment type="similarity">
    <text evidence="8">Belongs to the glycosyltransferase group 1 family.</text>
</comment>
<evidence type="ECO:0000256" key="2">
    <source>
        <dbReference type="ARBA" id="ARBA00004713"/>
    </source>
</evidence>
<dbReference type="Proteomes" id="UP001521181">
    <property type="component" value="Unassembled WGS sequence"/>
</dbReference>
<comment type="function">
    <text evidence="1 8">Involved in lipopolysaccharide (LPS) biosynthesis. Catalyzes the transfer of 3-deoxy-D-manno-octulosonate (Kdo) residue(s) from CMP-Kdo to lipid IV(A), the tetraacyldisaccharide-1,4'-bisphosphate precursor of lipid A.</text>
</comment>
<evidence type="ECO:0000256" key="5">
    <source>
        <dbReference type="ARBA" id="ARBA00022679"/>
    </source>
</evidence>
<dbReference type="PANTHER" id="PTHR42755">
    <property type="entry name" value="3-DEOXY-MANNO-OCTULOSONATE CYTIDYLYLTRANSFERASE"/>
    <property type="match status" value="1"/>
</dbReference>
<name>A0ABS8YXH5_9RHOB</name>
<proteinExistence type="inferred from homology"/>
<evidence type="ECO:0000256" key="7">
    <source>
        <dbReference type="ARBA" id="ARBA00049183"/>
    </source>
</evidence>
<keyword evidence="8" id="KW-0448">Lipopolysaccharide biosynthesis</keyword>
<dbReference type="InterPro" id="IPR039901">
    <property type="entry name" value="Kdotransferase"/>
</dbReference>
<dbReference type="Gene3D" id="3.40.50.2000">
    <property type="entry name" value="Glycogen Phosphorylase B"/>
    <property type="match status" value="1"/>
</dbReference>
<dbReference type="InterPro" id="IPR007507">
    <property type="entry name" value="Glycos_transf_N"/>
</dbReference>
<evidence type="ECO:0000256" key="6">
    <source>
        <dbReference type="ARBA" id="ARBA00031445"/>
    </source>
</evidence>
<keyword evidence="11" id="KW-1185">Reference proteome</keyword>
<dbReference type="EC" id="2.4.99.12" evidence="3 8"/>
<organism evidence="10 11">
    <name type="scientific">Rhodobacter flavimaris</name>
    <dbReference type="NCBI Taxonomy" id="2907145"/>
    <lineage>
        <taxon>Bacteria</taxon>
        <taxon>Pseudomonadati</taxon>
        <taxon>Pseudomonadota</taxon>
        <taxon>Alphaproteobacteria</taxon>
        <taxon>Rhodobacterales</taxon>
        <taxon>Rhodobacter group</taxon>
        <taxon>Rhodobacter</taxon>
    </lineage>
</organism>
<keyword evidence="8" id="KW-0472">Membrane</keyword>
<protein>
    <recommendedName>
        <fullName evidence="4 8">3-deoxy-D-manno-octulosonic acid transferase</fullName>
        <shortName evidence="8">Kdo transferase</shortName>
        <ecNumber evidence="3 8">2.4.99.12</ecNumber>
    </recommendedName>
    <alternativeName>
        <fullName evidence="6 8">Lipid IV(A) 3-deoxy-D-manno-octulosonic acid transferase</fullName>
    </alternativeName>
</protein>
<dbReference type="RefSeq" id="WP_233676277.1">
    <property type="nucleotide sequence ID" value="NZ_JAJUOS010000004.1"/>
</dbReference>
<comment type="pathway">
    <text evidence="2 8">Bacterial outer membrane biogenesis; LPS core biosynthesis.</text>
</comment>
<keyword evidence="8" id="KW-1003">Cell membrane</keyword>
<feature type="domain" description="3-deoxy-D-manno-octulosonic-acid transferase N-terminal" evidence="9">
    <location>
        <begin position="31"/>
        <end position="186"/>
    </location>
</feature>
<evidence type="ECO:0000313" key="10">
    <source>
        <dbReference type="EMBL" id="MCE5973277.1"/>
    </source>
</evidence>
<evidence type="ECO:0000256" key="4">
    <source>
        <dbReference type="ARBA" id="ARBA00019077"/>
    </source>
</evidence>
<keyword evidence="5 8" id="KW-0808">Transferase</keyword>
<accession>A0ABS8YXH5</accession>
<dbReference type="PANTHER" id="PTHR42755:SF1">
    <property type="entry name" value="3-DEOXY-D-MANNO-OCTULOSONIC ACID TRANSFERASE, MITOCHONDRIAL-RELATED"/>
    <property type="match status" value="1"/>
</dbReference>
<evidence type="ECO:0000259" key="9">
    <source>
        <dbReference type="Pfam" id="PF04413"/>
    </source>
</evidence>
<dbReference type="Pfam" id="PF04413">
    <property type="entry name" value="Glycos_transf_N"/>
    <property type="match status" value="1"/>
</dbReference>
<dbReference type="Gene3D" id="3.40.50.11720">
    <property type="entry name" value="3-Deoxy-D-manno-octulosonic-acid transferase, N-terminal domain"/>
    <property type="match status" value="1"/>
</dbReference>
<evidence type="ECO:0000256" key="8">
    <source>
        <dbReference type="RuleBase" id="RU365103"/>
    </source>
</evidence>
<comment type="subcellular location">
    <subcellularLocation>
        <location evidence="8">Cell membrane</location>
    </subcellularLocation>
</comment>
<sequence>MQRSFLLWLRLALAGLRRPGPEARRIAAETRKEGALIWLVLNDSAEAAADAALLARRLNRLRPQLNLIVTTRGPIADSITWPQRTRIEAMPENTPASMRMVLDGWRPDLIVLIGNDLPAALICAARSVPILLVDVHLAGGTTRNPLLRNEARSLLRRVRRVLVRDAETSATLLALGVDQARVEIGGVISDPPDPLPCSDAERSSIAQQMRARPVWLAASVPEDEIATVIAAHAHALRLAHRMLLILAPDATGDATELADKLNAEGWVVGRRSLEGEPDEEMQIFIADDPGDYGLWYRLAPVTYMGGTLGEGAQAPRSPLEPAALGSAIVHGPNTAPHAAEFARLSEARAARAVMAPGQLGEAVAELIAPDRAAILAHNAWAVTSGGAGAVEATARAIVTELDRAAIARVV</sequence>
<evidence type="ECO:0000256" key="1">
    <source>
        <dbReference type="ARBA" id="ARBA00003394"/>
    </source>
</evidence>
<evidence type="ECO:0000256" key="3">
    <source>
        <dbReference type="ARBA" id="ARBA00012621"/>
    </source>
</evidence>
<dbReference type="InterPro" id="IPR038107">
    <property type="entry name" value="Glycos_transf_N_sf"/>
</dbReference>
<dbReference type="EMBL" id="JAJUOS010000004">
    <property type="protein sequence ID" value="MCE5973277.1"/>
    <property type="molecule type" value="Genomic_DNA"/>
</dbReference>
<evidence type="ECO:0000313" key="11">
    <source>
        <dbReference type="Proteomes" id="UP001521181"/>
    </source>
</evidence>